<dbReference type="InterPro" id="IPR008004">
    <property type="entry name" value="OCTOPUS-like"/>
</dbReference>
<accession>A0ABR2N224</accession>
<proteinExistence type="predicted"/>
<dbReference type="Pfam" id="PF05340">
    <property type="entry name" value="DUF740"/>
    <property type="match status" value="1"/>
</dbReference>
<dbReference type="Proteomes" id="UP001412067">
    <property type="component" value="Unassembled WGS sequence"/>
</dbReference>
<evidence type="ECO:0000313" key="2">
    <source>
        <dbReference type="EMBL" id="KAK8970500.1"/>
    </source>
</evidence>
<dbReference type="PANTHER" id="PTHR34197:SF2">
    <property type="entry name" value="OS04G0591300 PROTEIN"/>
    <property type="match status" value="1"/>
</dbReference>
<feature type="region of interest" description="Disordered" evidence="1">
    <location>
        <begin position="53"/>
        <end position="96"/>
    </location>
</feature>
<comment type="caution">
    <text evidence="2">The sequence shown here is derived from an EMBL/GenBank/DDBJ whole genome shotgun (WGS) entry which is preliminary data.</text>
</comment>
<gene>
    <name evidence="2" type="ORF">KSP40_PGU005189</name>
</gene>
<dbReference type="PANTHER" id="PTHR34197">
    <property type="entry name" value="OS04G0591300 PROTEIN"/>
    <property type="match status" value="1"/>
</dbReference>
<organism evidence="2 3">
    <name type="scientific">Platanthera guangdongensis</name>
    <dbReference type="NCBI Taxonomy" id="2320717"/>
    <lineage>
        <taxon>Eukaryota</taxon>
        <taxon>Viridiplantae</taxon>
        <taxon>Streptophyta</taxon>
        <taxon>Embryophyta</taxon>
        <taxon>Tracheophyta</taxon>
        <taxon>Spermatophyta</taxon>
        <taxon>Magnoliopsida</taxon>
        <taxon>Liliopsida</taxon>
        <taxon>Asparagales</taxon>
        <taxon>Orchidaceae</taxon>
        <taxon>Orchidoideae</taxon>
        <taxon>Orchideae</taxon>
        <taxon>Orchidinae</taxon>
        <taxon>Platanthera</taxon>
    </lineage>
</organism>
<dbReference type="EMBL" id="JBBWWR010000002">
    <property type="protein sequence ID" value="KAK8970500.1"/>
    <property type="molecule type" value="Genomic_DNA"/>
</dbReference>
<evidence type="ECO:0000313" key="3">
    <source>
        <dbReference type="Proteomes" id="UP001412067"/>
    </source>
</evidence>
<sequence>MPAIEPPENGGTCRKHPSATISGVCPSCLRGRLSLLCADCAKLRPCPCDPLPPASEHQSAQSTHASSPAAAAAVSAAKVDSDVRSSSARGCKSRDGWRGRWKCLNLQFSNPCRVFRRKHPAKVS</sequence>
<protein>
    <submittedName>
        <fullName evidence="2">Uncharacterized protein</fullName>
    </submittedName>
</protein>
<evidence type="ECO:0000256" key="1">
    <source>
        <dbReference type="SAM" id="MobiDB-lite"/>
    </source>
</evidence>
<reference evidence="2 3" key="1">
    <citation type="journal article" date="2022" name="Nat. Plants">
        <title>Genomes of leafy and leafless Platanthera orchids illuminate the evolution of mycoheterotrophy.</title>
        <authorList>
            <person name="Li M.H."/>
            <person name="Liu K.W."/>
            <person name="Li Z."/>
            <person name="Lu H.C."/>
            <person name="Ye Q.L."/>
            <person name="Zhang D."/>
            <person name="Wang J.Y."/>
            <person name="Li Y.F."/>
            <person name="Zhong Z.M."/>
            <person name="Liu X."/>
            <person name="Yu X."/>
            <person name="Liu D.K."/>
            <person name="Tu X.D."/>
            <person name="Liu B."/>
            <person name="Hao Y."/>
            <person name="Liao X.Y."/>
            <person name="Jiang Y.T."/>
            <person name="Sun W.H."/>
            <person name="Chen J."/>
            <person name="Chen Y.Q."/>
            <person name="Ai Y."/>
            <person name="Zhai J.W."/>
            <person name="Wu S.S."/>
            <person name="Zhou Z."/>
            <person name="Hsiao Y.Y."/>
            <person name="Wu W.L."/>
            <person name="Chen Y.Y."/>
            <person name="Lin Y.F."/>
            <person name="Hsu J.L."/>
            <person name="Li C.Y."/>
            <person name="Wang Z.W."/>
            <person name="Zhao X."/>
            <person name="Zhong W.Y."/>
            <person name="Ma X.K."/>
            <person name="Ma L."/>
            <person name="Huang J."/>
            <person name="Chen G.Z."/>
            <person name="Huang M.Z."/>
            <person name="Huang L."/>
            <person name="Peng D.H."/>
            <person name="Luo Y.B."/>
            <person name="Zou S.Q."/>
            <person name="Chen S.P."/>
            <person name="Lan S."/>
            <person name="Tsai W.C."/>
            <person name="Van de Peer Y."/>
            <person name="Liu Z.J."/>
        </authorList>
    </citation>
    <scope>NUCLEOTIDE SEQUENCE [LARGE SCALE GENOMIC DNA]</scope>
    <source>
        <strain evidence="2">Lor288</strain>
    </source>
</reference>
<name>A0ABR2N224_9ASPA</name>
<keyword evidence="3" id="KW-1185">Reference proteome</keyword>
<feature type="compositionally biased region" description="Low complexity" evidence="1">
    <location>
        <begin position="54"/>
        <end position="88"/>
    </location>
</feature>